<dbReference type="PROSITE" id="PS50259">
    <property type="entry name" value="G_PROTEIN_RECEP_F3_4"/>
    <property type="match status" value="1"/>
</dbReference>
<keyword evidence="8 12" id="KW-0472">Membrane</keyword>
<comment type="subcellular location">
    <subcellularLocation>
        <location evidence="1">Cell membrane</location>
        <topology evidence="1">Multi-pass membrane protein</topology>
    </subcellularLocation>
</comment>
<keyword evidence="15" id="KW-1185">Reference proteome</keyword>
<dbReference type="OrthoDB" id="5984008at2759"/>
<dbReference type="InterPro" id="IPR000068">
    <property type="entry name" value="GPCR_3_Ca_sens_rcpt-rel"/>
</dbReference>
<accession>A0A8C5MHL2</accession>
<dbReference type="InterPro" id="IPR017978">
    <property type="entry name" value="GPCR_3_C"/>
</dbReference>
<feature type="transmembrane region" description="Helical" evidence="12">
    <location>
        <begin position="564"/>
        <end position="588"/>
    </location>
</feature>
<comment type="similarity">
    <text evidence="2">Belongs to the G-protein coupled receptor 3 family.</text>
</comment>
<keyword evidence="3" id="KW-1003">Cell membrane</keyword>
<reference evidence="14" key="2">
    <citation type="submission" date="2025-09" db="UniProtKB">
        <authorList>
            <consortium name="Ensembl"/>
        </authorList>
    </citation>
    <scope>IDENTIFICATION</scope>
</reference>
<feature type="transmembrane region" description="Helical" evidence="12">
    <location>
        <begin position="747"/>
        <end position="771"/>
    </location>
</feature>
<dbReference type="Gene3D" id="2.10.50.30">
    <property type="entry name" value="GPCR, family 3, nine cysteines domain"/>
    <property type="match status" value="1"/>
</dbReference>
<feature type="transmembrane region" description="Helical" evidence="12">
    <location>
        <begin position="533"/>
        <end position="552"/>
    </location>
</feature>
<proteinExistence type="inferred from homology"/>
<evidence type="ECO:0000256" key="7">
    <source>
        <dbReference type="ARBA" id="ARBA00023040"/>
    </source>
</evidence>
<dbReference type="PANTHER" id="PTHR24061">
    <property type="entry name" value="CALCIUM-SENSING RECEPTOR-RELATED"/>
    <property type="match status" value="1"/>
</dbReference>
<evidence type="ECO:0000313" key="15">
    <source>
        <dbReference type="Proteomes" id="UP000694569"/>
    </source>
</evidence>
<evidence type="ECO:0000256" key="3">
    <source>
        <dbReference type="ARBA" id="ARBA00022475"/>
    </source>
</evidence>
<evidence type="ECO:0000256" key="2">
    <source>
        <dbReference type="ARBA" id="ARBA00007242"/>
    </source>
</evidence>
<sequence>QWGTTQALKDTQFVPLTFQWVQSLLLAVEEITSSTSLLPNLTLGVQIYDSCASPGRALEGGSWMLSGMNQRQIPNYRCQLPSSPLAGVIGDSSSASSLALARMLGLYHYPQISYFSTSSVLSDRTQFPSFFRTVPSDTFQSQGLAQLVSYFGWTWVGLLAEDSDYGLDGIRATKTEILRSGSCVAFTEYILTSRSDRNAPHISKVIADSNVNAIVVFSSGSNLLPVMEELLRRNITGKTWVASESWSTSALVSKEKYWSILKGTVGFALHSGQISSFKEFLYTANPWKTPDDIFLREFWEVNFSCKWEKQGVLLSNTTKICTGQELLRGTLSITILRVTYSVYIAVYALAWALQNILNQRRSLCSESLVKCAGSLHFRPWEVLQSMRTMRFTTKDSREVYFDASGNLPALYDIVNWQMDAENNVHSELLEKGNRTLKISVRLPFLRIITHSTFFQVPLSICSPSCPPGFRKAAVHGKPACCFHCVLCPNGDISNHTVDCLRCPWDQWPNDQQNQCLLKPIEFLSYEEPLGSTLLATSIASSTIPVAILALFIRHRTTPIVRANNYSLSCLLLVSLCLCFLCSLMFVGYPRPEKCLLRQVTFGMVFTLCVSCVLAKTITVVIAFNATKPGSSLRKWTGTKVSYYVIGLCVLVQLTVCVGWLCLQPPFPEHDVQTQAGVIIINCNEGSHAAFWVMLGYLGLLATISFSLAFLARRLPDNFNEAKFITFSMLAFLSVWVSYIPASLSSRGMYTVAMEIFAILSSSSGLVFCIFLPKCYIIIFKPELNTKTSLMGRPAHPWSTQSLESNSHPAPYDLFRGSRPLAPADWFTGHAA</sequence>
<dbReference type="PRINTS" id="PR00248">
    <property type="entry name" value="GPCRMGR"/>
</dbReference>
<dbReference type="GO" id="GO:0004930">
    <property type="term" value="F:G protein-coupled receptor activity"/>
    <property type="evidence" value="ECO:0007669"/>
    <property type="project" value="UniProtKB-KW"/>
</dbReference>
<dbReference type="PANTHER" id="PTHR24061:SF623">
    <property type="entry name" value="EXTRACELLULAR CALCIUM-SENSING RECEPTOR-LIKE"/>
    <property type="match status" value="1"/>
</dbReference>
<dbReference type="PRINTS" id="PR01535">
    <property type="entry name" value="VOMERONASL2R"/>
</dbReference>
<feature type="transmembrane region" description="Helical" evidence="12">
    <location>
        <begin position="600"/>
        <end position="622"/>
    </location>
</feature>
<keyword evidence="4 12" id="KW-0812">Transmembrane</keyword>
<dbReference type="Pfam" id="PF00003">
    <property type="entry name" value="7tm_3"/>
    <property type="match status" value="1"/>
</dbReference>
<dbReference type="Pfam" id="PF01094">
    <property type="entry name" value="ANF_receptor"/>
    <property type="match status" value="1"/>
</dbReference>
<protein>
    <recommendedName>
        <fullName evidence="13">G-protein coupled receptors family 3 profile domain-containing protein</fullName>
    </recommendedName>
</protein>
<feature type="transmembrane region" description="Helical" evidence="12">
    <location>
        <begin position="723"/>
        <end position="741"/>
    </location>
</feature>
<dbReference type="InterPro" id="IPR000337">
    <property type="entry name" value="GPCR_3"/>
</dbReference>
<dbReference type="AlphaFoldDB" id="A0A8C5MHL2"/>
<evidence type="ECO:0000256" key="12">
    <source>
        <dbReference type="SAM" id="Phobius"/>
    </source>
</evidence>
<evidence type="ECO:0000256" key="4">
    <source>
        <dbReference type="ARBA" id="ARBA00022692"/>
    </source>
</evidence>
<keyword evidence="5" id="KW-0732">Signal</keyword>
<organism evidence="14 15">
    <name type="scientific">Leptobrachium leishanense</name>
    <name type="common">Leishan spiny toad</name>
    <dbReference type="NCBI Taxonomy" id="445787"/>
    <lineage>
        <taxon>Eukaryota</taxon>
        <taxon>Metazoa</taxon>
        <taxon>Chordata</taxon>
        <taxon>Craniata</taxon>
        <taxon>Vertebrata</taxon>
        <taxon>Euteleostomi</taxon>
        <taxon>Amphibia</taxon>
        <taxon>Batrachia</taxon>
        <taxon>Anura</taxon>
        <taxon>Pelobatoidea</taxon>
        <taxon>Megophryidae</taxon>
        <taxon>Leptobrachium</taxon>
    </lineage>
</organism>
<name>A0A8C5MHL2_9ANUR</name>
<dbReference type="GeneTree" id="ENSGT00950000182788"/>
<dbReference type="Proteomes" id="UP000694569">
    <property type="component" value="Unplaced"/>
</dbReference>
<keyword evidence="6 12" id="KW-1133">Transmembrane helix</keyword>
<evidence type="ECO:0000313" key="14">
    <source>
        <dbReference type="Ensembl" id="ENSLLEP00000012349.1"/>
    </source>
</evidence>
<reference evidence="14" key="1">
    <citation type="submission" date="2025-08" db="UniProtKB">
        <authorList>
            <consortium name="Ensembl"/>
        </authorList>
    </citation>
    <scope>IDENTIFICATION</scope>
</reference>
<evidence type="ECO:0000256" key="11">
    <source>
        <dbReference type="ARBA" id="ARBA00023224"/>
    </source>
</evidence>
<dbReference type="SUPFAM" id="SSF53822">
    <property type="entry name" value="Periplasmic binding protein-like I"/>
    <property type="match status" value="1"/>
</dbReference>
<dbReference type="InterPro" id="IPR004073">
    <property type="entry name" value="GPCR_3_vmron_rcpt_2"/>
</dbReference>
<dbReference type="InterPro" id="IPR038550">
    <property type="entry name" value="GPCR_3_9-Cys_sf"/>
</dbReference>
<feature type="transmembrane region" description="Helical" evidence="12">
    <location>
        <begin position="688"/>
        <end position="711"/>
    </location>
</feature>
<keyword evidence="11" id="KW-0807">Transducer</keyword>
<dbReference type="Pfam" id="PF07562">
    <property type="entry name" value="NCD3G"/>
    <property type="match status" value="1"/>
</dbReference>
<dbReference type="Ensembl" id="ENSLLET00000012835.1">
    <property type="protein sequence ID" value="ENSLLEP00000012349.1"/>
    <property type="gene ID" value="ENSLLEG00000007674.1"/>
</dbReference>
<evidence type="ECO:0000256" key="6">
    <source>
        <dbReference type="ARBA" id="ARBA00022989"/>
    </source>
</evidence>
<feature type="domain" description="G-protein coupled receptors family 3 profile" evidence="13">
    <location>
        <begin position="529"/>
        <end position="793"/>
    </location>
</feature>
<keyword evidence="7" id="KW-0297">G-protein coupled receptor</keyword>
<dbReference type="InterPro" id="IPR028082">
    <property type="entry name" value="Peripla_BP_I"/>
</dbReference>
<dbReference type="GO" id="GO:0005886">
    <property type="term" value="C:plasma membrane"/>
    <property type="evidence" value="ECO:0007669"/>
    <property type="project" value="UniProtKB-SubCell"/>
</dbReference>
<evidence type="ECO:0000256" key="5">
    <source>
        <dbReference type="ARBA" id="ARBA00022729"/>
    </source>
</evidence>
<dbReference type="PROSITE" id="PS00981">
    <property type="entry name" value="G_PROTEIN_RECEP_F3_3"/>
    <property type="match status" value="1"/>
</dbReference>
<dbReference type="Gene3D" id="3.40.50.2300">
    <property type="match status" value="2"/>
</dbReference>
<evidence type="ECO:0000256" key="1">
    <source>
        <dbReference type="ARBA" id="ARBA00004651"/>
    </source>
</evidence>
<keyword evidence="9" id="KW-0675">Receptor</keyword>
<dbReference type="FunFam" id="3.40.50.2300:FF:000016">
    <property type="entry name" value="Taste 1 receptor member 2"/>
    <property type="match status" value="1"/>
</dbReference>
<evidence type="ECO:0000256" key="10">
    <source>
        <dbReference type="ARBA" id="ARBA00023180"/>
    </source>
</evidence>
<dbReference type="InterPro" id="IPR011500">
    <property type="entry name" value="GPCR_3_9-Cys_dom"/>
</dbReference>
<dbReference type="InterPro" id="IPR017979">
    <property type="entry name" value="GPCR_3_CS"/>
</dbReference>
<keyword evidence="10" id="KW-0325">Glycoprotein</keyword>
<evidence type="ECO:0000256" key="8">
    <source>
        <dbReference type="ARBA" id="ARBA00023136"/>
    </source>
</evidence>
<evidence type="ECO:0000256" key="9">
    <source>
        <dbReference type="ARBA" id="ARBA00023170"/>
    </source>
</evidence>
<evidence type="ECO:0000259" key="13">
    <source>
        <dbReference type="PROSITE" id="PS50259"/>
    </source>
</evidence>
<dbReference type="InterPro" id="IPR001828">
    <property type="entry name" value="ANF_lig-bd_rcpt"/>
</dbReference>
<feature type="transmembrane region" description="Helical" evidence="12">
    <location>
        <begin position="642"/>
        <end position="660"/>
    </location>
</feature>
<dbReference type="FunFam" id="2.10.50.30:FF:000002">
    <property type="entry name" value="Vomeronasal 2 receptor, h1"/>
    <property type="match status" value="1"/>
</dbReference>